<feature type="transmembrane region" description="Helical" evidence="1">
    <location>
        <begin position="673"/>
        <end position="694"/>
    </location>
</feature>
<keyword evidence="1" id="KW-0472">Membrane</keyword>
<dbReference type="Pfam" id="PF20984">
    <property type="entry name" value="PT26-6P_helical"/>
    <property type="match status" value="1"/>
</dbReference>
<dbReference type="Pfam" id="PF22092">
    <property type="entry name" value="T26-6p_Ig-like_dom"/>
    <property type="match status" value="1"/>
</dbReference>
<proteinExistence type="predicted"/>
<evidence type="ECO:0000256" key="1">
    <source>
        <dbReference type="SAM" id="Phobius"/>
    </source>
</evidence>
<dbReference type="EMBL" id="JACDUK010000002">
    <property type="protein sequence ID" value="MBA2852963.1"/>
    <property type="molecule type" value="Genomic_DNA"/>
</dbReference>
<name>A0A7J9P0W0_METMI</name>
<feature type="domain" description="T26-6p immunoglobulin-like" evidence="3">
    <location>
        <begin position="167"/>
        <end position="302"/>
    </location>
</feature>
<feature type="domain" description="T26-6p C-terminal" evidence="2">
    <location>
        <begin position="509"/>
        <end position="644"/>
    </location>
</feature>
<dbReference type="InterPro" id="IPR054316">
    <property type="entry name" value="T26-6p_Ig-like_dom_2"/>
</dbReference>
<feature type="transmembrane region" description="Helical" evidence="1">
    <location>
        <begin position="39"/>
        <end position="61"/>
    </location>
</feature>
<sequence length="695" mass="75858">MINSKLFSIFCIFLIATLPSAHAFSVLGHDIGMGDGVTAGAGALVGAGAGVYIVGGLTSAIAAGGAAVTAPAWVPIAVVAACAVGGALAVNYGYRWITGADAEDEGGAVTGAAKTNVSDDEYINGTYKYDLLAGYRQYSEESAAEDIAEIKDKLESGIGTYDFKTTGTLSDLSVSMKGPDKIYGFSAFPVQLDFDEALTGSESSYVMIENVNIYLVDSEGVKWNPKSYTDNIKLQDNNDDNPEAIEEMIINFTMKAPDPYIGKAKSQITNAPDREILQELLTAEVKRFELVVEIDGYVKLYKKESGYKLDDETGRYIWQTWEEYDKTITLDTKLTTLEAWDRIHNGAYYVDGADASLPTSYVNEVTPIAYSSYANGATSNIIGRVWASPVHCYNSSSQYRFVLVGQPANLEPVPVTIEDDYRALVLKLRDDGVATIASETPGNFHDMSVHNGVTTSLNYLKDSSTEAFETYFLVVADVDDGIDSALPVWCLIKPRISVIDNVKYSLNEEFKEEILELMSDGSISDSDSQRITEIIQMSEESLKEKQYVAESESGKYEDNDKAKNAISNALEDYEKAAEYYEKAKNTDDPEEVKVYTYLAGDVYEPAGDYWKEAAAKYNLGLDDQGDALASNAEKLESLAAEYEPSLWFSAGSTISEWWTQFKSGFGLGDVPDAALLVIVIVVLVCGTILVTRFIK</sequence>
<evidence type="ECO:0000313" key="5">
    <source>
        <dbReference type="EMBL" id="MBA2852963.1"/>
    </source>
</evidence>
<evidence type="ECO:0000259" key="3">
    <source>
        <dbReference type="Pfam" id="PF22092"/>
    </source>
</evidence>
<keyword evidence="1" id="KW-1133">Transmembrane helix</keyword>
<evidence type="ECO:0000259" key="4">
    <source>
        <dbReference type="Pfam" id="PF22265"/>
    </source>
</evidence>
<keyword evidence="1" id="KW-0812">Transmembrane</keyword>
<feature type="transmembrane region" description="Helical" evidence="1">
    <location>
        <begin position="73"/>
        <end position="94"/>
    </location>
</feature>
<feature type="domain" description="T26-6p second immunoglobulin-like" evidence="4">
    <location>
        <begin position="370"/>
        <end position="499"/>
    </location>
</feature>
<dbReference type="Proteomes" id="UP000522365">
    <property type="component" value="Unassembled WGS sequence"/>
</dbReference>
<evidence type="ECO:0000313" key="6">
    <source>
        <dbReference type="Proteomes" id="UP000522365"/>
    </source>
</evidence>
<dbReference type="InterPro" id="IPR043114">
    <property type="entry name" value="T26-6p_C_sf"/>
</dbReference>
<protein>
    <submittedName>
        <fullName evidence="5">Tetratricopeptide (TPR) repeat protein</fullName>
    </submittedName>
</protein>
<accession>A0A7J9P0W0</accession>
<reference evidence="5 6" key="1">
    <citation type="submission" date="2020-07" db="EMBL/GenBank/DDBJ databases">
        <title>Genomic Encyclopedia of Type Strains, Phase IV (KMG-V): Genome sequencing to study the core and pangenomes of soil and plant-associated prokaryotes.</title>
        <authorList>
            <person name="Whitman W."/>
        </authorList>
    </citation>
    <scope>NUCLEOTIDE SEQUENCE [LARGE SCALE GENOMIC DNA]</scope>
    <source>
        <strain evidence="5 6">S1</strain>
    </source>
</reference>
<dbReference type="RefSeq" id="WP_181504115.1">
    <property type="nucleotide sequence ID" value="NZ_JACDUK010000002.1"/>
</dbReference>
<dbReference type="AlphaFoldDB" id="A0A7J9P0W0"/>
<dbReference type="Pfam" id="PF22265">
    <property type="entry name" value="T26-6p_Ig-like_dom_2"/>
    <property type="match status" value="1"/>
</dbReference>
<comment type="caution">
    <text evidence="5">The sequence shown here is derived from an EMBL/GenBank/DDBJ whole genome shotgun (WGS) entry which is preliminary data.</text>
</comment>
<dbReference type="Gene3D" id="1.20.120.870">
    <property type="entry name" value="pT26-6p, five-helical bundle domain"/>
    <property type="match status" value="1"/>
</dbReference>
<evidence type="ECO:0000259" key="2">
    <source>
        <dbReference type="Pfam" id="PF20984"/>
    </source>
</evidence>
<gene>
    <name evidence="5" type="ORF">HNP89_000920</name>
</gene>
<dbReference type="InterPro" id="IPR054315">
    <property type="entry name" value="T26-6p_Ig-like_dom_1"/>
</dbReference>
<organism evidence="5 6">
    <name type="scientific">Methanococcus maripaludis</name>
    <name type="common">Methanococcus deltae</name>
    <dbReference type="NCBI Taxonomy" id="39152"/>
    <lineage>
        <taxon>Archaea</taxon>
        <taxon>Methanobacteriati</taxon>
        <taxon>Methanobacteriota</taxon>
        <taxon>Methanomada group</taxon>
        <taxon>Methanococci</taxon>
        <taxon>Methanococcales</taxon>
        <taxon>Methanococcaceae</taxon>
        <taxon>Methanococcus</taxon>
    </lineage>
</organism>
<dbReference type="Gene3D" id="2.60.40.2050">
    <property type="match status" value="1"/>
</dbReference>
<dbReference type="InterPro" id="IPR048730">
    <property type="entry name" value="T26-6p_C"/>
</dbReference>